<dbReference type="EMBL" id="LR798355">
    <property type="protein sequence ID" value="CAB5226008.1"/>
    <property type="molecule type" value="Genomic_DNA"/>
</dbReference>
<evidence type="ECO:0008006" key="2">
    <source>
        <dbReference type="Google" id="ProtNLM"/>
    </source>
</evidence>
<evidence type="ECO:0000313" key="1">
    <source>
        <dbReference type="EMBL" id="CAB5226008.1"/>
    </source>
</evidence>
<accession>A0A6J7X5Y0</accession>
<gene>
    <name evidence="1" type="ORF">UFOVP757_25</name>
</gene>
<sequence>MGNRAIAMMAAERALDNVGVQETGNNRGKYIRKYQLICNPPAPEGSPWCAAFMVYRYVTAASELGEDIPDSFPRSAWCPDFARWAKKEGLYTPQVSAREDTSLVREGDIALFYFKALGRIAHCGIVTEVLPLGVWTVEGNTSPEPEDADLVERDGDGVYRKFRNWSELGKYGGFVRIDF</sequence>
<name>A0A6J7X5Y0_9CAUD</name>
<proteinExistence type="predicted"/>
<protein>
    <recommendedName>
        <fullName evidence="2">CHAP domain containing protein</fullName>
    </recommendedName>
</protein>
<organism evidence="1">
    <name type="scientific">uncultured Caudovirales phage</name>
    <dbReference type="NCBI Taxonomy" id="2100421"/>
    <lineage>
        <taxon>Viruses</taxon>
        <taxon>Duplodnaviria</taxon>
        <taxon>Heunggongvirae</taxon>
        <taxon>Uroviricota</taxon>
        <taxon>Caudoviricetes</taxon>
        <taxon>Peduoviridae</taxon>
        <taxon>Maltschvirus</taxon>
        <taxon>Maltschvirus maltsch</taxon>
    </lineage>
</organism>
<reference evidence="1" key="1">
    <citation type="submission" date="2020-05" db="EMBL/GenBank/DDBJ databases">
        <authorList>
            <person name="Chiriac C."/>
            <person name="Salcher M."/>
            <person name="Ghai R."/>
            <person name="Kavagutti S V."/>
        </authorList>
    </citation>
    <scope>NUCLEOTIDE SEQUENCE</scope>
</reference>